<proteinExistence type="predicted"/>
<dbReference type="AlphaFoldDB" id="A0A4Y9Y8C8"/>
<sequence length="319" mass="34312">MATIVVTSEAPALNLRTESSRSSLSASAESSLSASTSTSLDTPTRASILRTSSSSSVASTPGGNISFAPLPALEPRRRKSNVALGVAARSRMLAIRRQLREQGINPNLATQLPLHFPADGSPPIPIWEHDPEAELRDEVDDDLGTDPAEEAFAAIGKFVKGATRTLFRRKSSKDANTNTNSDSAASQPPLPAGTPGKKVSRSRSMDHIFSPPPEDLRKDNEEGGVWEEEVGSNTWAQLRARTQSDSANVSADIAYKRTSTVEVIGKKKKTETLTRKKTPTTETKTETETEVKTEVNMETSVETTTEPTTTTTITTTTTE</sequence>
<name>A0A4Y9Y8C8_9APHY</name>
<feature type="compositionally biased region" description="Low complexity" evidence="1">
    <location>
        <begin position="298"/>
        <end position="319"/>
    </location>
</feature>
<feature type="compositionally biased region" description="Polar residues" evidence="1">
    <location>
        <begin position="174"/>
        <end position="186"/>
    </location>
</feature>
<protein>
    <submittedName>
        <fullName evidence="2">Uncharacterized protein</fullName>
    </submittedName>
</protein>
<organism evidence="2 3">
    <name type="scientific">Rhodofomes roseus</name>
    <dbReference type="NCBI Taxonomy" id="34475"/>
    <lineage>
        <taxon>Eukaryota</taxon>
        <taxon>Fungi</taxon>
        <taxon>Dikarya</taxon>
        <taxon>Basidiomycota</taxon>
        <taxon>Agaricomycotina</taxon>
        <taxon>Agaricomycetes</taxon>
        <taxon>Polyporales</taxon>
        <taxon>Rhodofomes</taxon>
    </lineage>
</organism>
<dbReference type="EMBL" id="SEKV01000400">
    <property type="protein sequence ID" value="TFY57827.1"/>
    <property type="molecule type" value="Genomic_DNA"/>
</dbReference>
<dbReference type="Proteomes" id="UP000298390">
    <property type="component" value="Unassembled WGS sequence"/>
</dbReference>
<evidence type="ECO:0000313" key="3">
    <source>
        <dbReference type="Proteomes" id="UP000298390"/>
    </source>
</evidence>
<reference evidence="2 3" key="1">
    <citation type="submission" date="2019-01" db="EMBL/GenBank/DDBJ databases">
        <title>Genome sequencing of the rare red list fungi Fomitopsis rosea.</title>
        <authorList>
            <person name="Buettner E."/>
            <person name="Kellner H."/>
        </authorList>
    </citation>
    <scope>NUCLEOTIDE SEQUENCE [LARGE SCALE GENOMIC DNA]</scope>
    <source>
        <strain evidence="2 3">DSM 105464</strain>
    </source>
</reference>
<feature type="compositionally biased region" description="Low complexity" evidence="1">
    <location>
        <begin position="15"/>
        <end position="40"/>
    </location>
</feature>
<evidence type="ECO:0000313" key="2">
    <source>
        <dbReference type="EMBL" id="TFY57827.1"/>
    </source>
</evidence>
<feature type="region of interest" description="Disordered" evidence="1">
    <location>
        <begin position="169"/>
        <end position="233"/>
    </location>
</feature>
<feature type="compositionally biased region" description="Basic and acidic residues" evidence="1">
    <location>
        <begin position="283"/>
        <end position="295"/>
    </location>
</feature>
<gene>
    <name evidence="2" type="ORF">EVJ58_g6789</name>
</gene>
<feature type="compositionally biased region" description="Polar residues" evidence="1">
    <location>
        <begin position="41"/>
        <end position="63"/>
    </location>
</feature>
<accession>A0A4Y9Y8C8</accession>
<feature type="region of interest" description="Disordered" evidence="1">
    <location>
        <begin position="271"/>
        <end position="319"/>
    </location>
</feature>
<feature type="region of interest" description="Disordered" evidence="1">
    <location>
        <begin position="15"/>
        <end position="71"/>
    </location>
</feature>
<comment type="caution">
    <text evidence="2">The sequence shown here is derived from an EMBL/GenBank/DDBJ whole genome shotgun (WGS) entry which is preliminary data.</text>
</comment>
<evidence type="ECO:0000256" key="1">
    <source>
        <dbReference type="SAM" id="MobiDB-lite"/>
    </source>
</evidence>